<gene>
    <name evidence="1" type="ORF">AVEN_17389_1</name>
</gene>
<keyword evidence="2" id="KW-1185">Reference proteome</keyword>
<organism evidence="1 2">
    <name type="scientific">Araneus ventricosus</name>
    <name type="common">Orbweaver spider</name>
    <name type="synonym">Epeira ventricosa</name>
    <dbReference type="NCBI Taxonomy" id="182803"/>
    <lineage>
        <taxon>Eukaryota</taxon>
        <taxon>Metazoa</taxon>
        <taxon>Ecdysozoa</taxon>
        <taxon>Arthropoda</taxon>
        <taxon>Chelicerata</taxon>
        <taxon>Arachnida</taxon>
        <taxon>Araneae</taxon>
        <taxon>Araneomorphae</taxon>
        <taxon>Entelegynae</taxon>
        <taxon>Araneoidea</taxon>
        <taxon>Araneidae</taxon>
        <taxon>Araneus</taxon>
    </lineage>
</organism>
<name>A0A4Y2H0X6_ARAVE</name>
<dbReference type="EMBL" id="BGPR01001678">
    <property type="protein sequence ID" value="GBM59343.1"/>
    <property type="molecule type" value="Genomic_DNA"/>
</dbReference>
<protein>
    <submittedName>
        <fullName evidence="1">Uncharacterized protein</fullName>
    </submittedName>
</protein>
<evidence type="ECO:0000313" key="2">
    <source>
        <dbReference type="Proteomes" id="UP000499080"/>
    </source>
</evidence>
<dbReference type="AlphaFoldDB" id="A0A4Y2H0X6"/>
<evidence type="ECO:0000313" key="1">
    <source>
        <dbReference type="EMBL" id="GBM59343.1"/>
    </source>
</evidence>
<accession>A0A4Y2H0X6</accession>
<proteinExistence type="predicted"/>
<comment type="caution">
    <text evidence="1">The sequence shown here is derived from an EMBL/GenBank/DDBJ whole genome shotgun (WGS) entry which is preliminary data.</text>
</comment>
<sequence>MILVHKHKVISFLNIQICWICFMLTKRYSRYFTIGLDVLLDPGPHAPGPRPVGPHQQGVCCPGSHGLFFTAQHCVPCVYPPNRYATEPQQLAALILLLL</sequence>
<reference evidence="1 2" key="1">
    <citation type="journal article" date="2019" name="Sci. Rep.">
        <title>Orb-weaving spider Araneus ventricosus genome elucidates the spidroin gene catalogue.</title>
        <authorList>
            <person name="Kono N."/>
            <person name="Nakamura H."/>
            <person name="Ohtoshi R."/>
            <person name="Moran D.A.P."/>
            <person name="Shinohara A."/>
            <person name="Yoshida Y."/>
            <person name="Fujiwara M."/>
            <person name="Mori M."/>
            <person name="Tomita M."/>
            <person name="Arakawa K."/>
        </authorList>
    </citation>
    <scope>NUCLEOTIDE SEQUENCE [LARGE SCALE GENOMIC DNA]</scope>
</reference>
<dbReference type="Proteomes" id="UP000499080">
    <property type="component" value="Unassembled WGS sequence"/>
</dbReference>